<protein>
    <recommendedName>
        <fullName evidence="3">DUF4382 domain-containing protein</fullName>
    </recommendedName>
</protein>
<keyword evidence="2" id="KW-1185">Reference proteome</keyword>
<name>A0ABY0CX66_9DELT</name>
<proteinExistence type="predicted"/>
<dbReference type="RefSeq" id="WP_127779164.1">
    <property type="nucleotide sequence ID" value="NZ_SADD01000001.1"/>
</dbReference>
<dbReference type="EMBL" id="SADD01000001">
    <property type="protein sequence ID" value="RVU48482.1"/>
    <property type="molecule type" value="Genomic_DNA"/>
</dbReference>
<reference evidence="1 2" key="1">
    <citation type="submission" date="2019-01" db="EMBL/GenBank/DDBJ databases">
        <title>Lujinxingia litoralis gen. nov., sp. nov. and Lujinxingia sediminis gen. nov., sp. nov., new members in the order Bradymonadales, isolated from coastal sediment.</title>
        <authorList>
            <person name="Li C.-M."/>
        </authorList>
    </citation>
    <scope>NUCLEOTIDE SEQUENCE [LARGE SCALE GENOMIC DNA]</scope>
    <source>
        <strain evidence="1 2">SEH01</strain>
    </source>
</reference>
<sequence>MRPSLKRRTKSAAPWICKAPGVNVVALTLALSLPLVSTTGCVASEQGPLPNSEAGHLFVDLNTPLAAGWDATILVLGPTNGEQICDEEIGCYPDHRALEAHDISLSGDEGVLEVVGFEEVELMGVAGARVSLKALQPGRARVELVFDVEGLEPPASTDPERGEDAGELPHFVDAFEVDVREVNRVELRRVIGGVDPQGRYGSCPATGAGAYVFDDPTELAITVEQRKLDAEGQLLRGSGQFAFEVDPPEAMALFEGEESLHQIRLEPSQSGAIALKGDQGEALMSFRLGGPEAVDGAQPRVIEVTTEGQRGFAVNRMVQGRFYELQLGPTLAQAPLCGGDAVVQKQVMTPANCEFATAPTANSVQLVRALNPGECWVRFVSPQASGGRGIAVDFQLDVEPGTPTQPGL</sequence>
<evidence type="ECO:0000313" key="2">
    <source>
        <dbReference type="Proteomes" id="UP000282926"/>
    </source>
</evidence>
<accession>A0ABY0CX66</accession>
<comment type="caution">
    <text evidence="1">The sequence shown here is derived from an EMBL/GenBank/DDBJ whole genome shotgun (WGS) entry which is preliminary data.</text>
</comment>
<evidence type="ECO:0000313" key="1">
    <source>
        <dbReference type="EMBL" id="RVU48482.1"/>
    </source>
</evidence>
<gene>
    <name evidence="1" type="ORF">EA187_03335</name>
</gene>
<evidence type="ECO:0008006" key="3">
    <source>
        <dbReference type="Google" id="ProtNLM"/>
    </source>
</evidence>
<organism evidence="1 2">
    <name type="scientific">Lujinxingia sediminis</name>
    <dbReference type="NCBI Taxonomy" id="2480984"/>
    <lineage>
        <taxon>Bacteria</taxon>
        <taxon>Deltaproteobacteria</taxon>
        <taxon>Bradymonadales</taxon>
        <taxon>Lujinxingiaceae</taxon>
        <taxon>Lujinxingia</taxon>
    </lineage>
</organism>
<dbReference type="Proteomes" id="UP000282926">
    <property type="component" value="Unassembled WGS sequence"/>
</dbReference>